<name>A0A919HTB3_KLEPN</name>
<gene>
    <name evidence="1" type="ORF">KPZU09_21330</name>
</gene>
<dbReference type="AlphaFoldDB" id="A0A919HTB3"/>
<dbReference type="Proteomes" id="UP000655094">
    <property type="component" value="Unassembled WGS sequence"/>
</dbReference>
<evidence type="ECO:0000313" key="2">
    <source>
        <dbReference type="Proteomes" id="UP000655094"/>
    </source>
</evidence>
<dbReference type="EMBL" id="BNFF01000001">
    <property type="protein sequence ID" value="GHK52397.1"/>
    <property type="molecule type" value="Genomic_DNA"/>
</dbReference>
<sequence>MLAGETAVIRRMPVPAGDDGSPRAAPVDKRIGYVDGTVAFRNRQRAAGAKVVLQINQ</sequence>
<proteinExistence type="predicted"/>
<reference evidence="1" key="1">
    <citation type="submission" date="2020-10" db="EMBL/GenBank/DDBJ databases">
        <title>Genome Sequence of ESBL Producing Zambian Clinical Strains.</title>
        <authorList>
            <person name="Shawa M."/>
            <person name="Furuta Y."/>
            <person name="Simbotwe M."/>
            <person name="Mulenga E."/>
            <person name="Mubanga M."/>
            <person name="Mulenga G."/>
            <person name="Kaile C."/>
            <person name="Zorigt T."/>
            <person name="Hang'ombe B."/>
            <person name="Higashi H."/>
        </authorList>
    </citation>
    <scope>NUCLEOTIDE SEQUENCE</scope>
    <source>
        <strain evidence="1">Zam_UTH_09</strain>
    </source>
</reference>
<evidence type="ECO:0000313" key="1">
    <source>
        <dbReference type="EMBL" id="GHK52397.1"/>
    </source>
</evidence>
<accession>A0A919HTB3</accession>
<organism evidence="1 2">
    <name type="scientific">Klebsiella pneumoniae</name>
    <dbReference type="NCBI Taxonomy" id="573"/>
    <lineage>
        <taxon>Bacteria</taxon>
        <taxon>Pseudomonadati</taxon>
        <taxon>Pseudomonadota</taxon>
        <taxon>Gammaproteobacteria</taxon>
        <taxon>Enterobacterales</taxon>
        <taxon>Enterobacteriaceae</taxon>
        <taxon>Klebsiella/Raoultella group</taxon>
        <taxon>Klebsiella</taxon>
        <taxon>Klebsiella pneumoniae complex</taxon>
    </lineage>
</organism>
<comment type="caution">
    <text evidence="1">The sequence shown here is derived from an EMBL/GenBank/DDBJ whole genome shotgun (WGS) entry which is preliminary data.</text>
</comment>
<protein>
    <submittedName>
        <fullName evidence="1">Uncharacterized protein</fullName>
    </submittedName>
</protein>